<evidence type="ECO:0000313" key="3">
    <source>
        <dbReference type="EMBL" id="MFD2237028.1"/>
    </source>
</evidence>
<keyword evidence="1" id="KW-1133">Transmembrane helix</keyword>
<dbReference type="SUPFAM" id="SSF47090">
    <property type="entry name" value="PGBD-like"/>
    <property type="match status" value="2"/>
</dbReference>
<evidence type="ECO:0000256" key="1">
    <source>
        <dbReference type="SAM" id="Phobius"/>
    </source>
</evidence>
<proteinExistence type="predicted"/>
<dbReference type="Pfam" id="PF01471">
    <property type="entry name" value="PG_binding_1"/>
    <property type="match status" value="2"/>
</dbReference>
<evidence type="ECO:0000259" key="2">
    <source>
        <dbReference type="Pfam" id="PF01471"/>
    </source>
</evidence>
<sequence length="274" mass="28466">MPARRTTSKRQPQPTVAQRSLAVAGGALGALGGIVAAAGLGVVSLVAARPLAFLGSAAFLTLSGVVASNALFGQGGAHPQPMLATRAVELVNTAGAAPAAVEPWRPVNDPRIMTVPLVRDVQVLLAEAGYYQAEIDGRPGQATDRAIRAFQAERGLRVDGMATPLLLTQIRQMTTDAPSPQTRPDGEQYASLEELMSDVTTGGIAPGAGSDRELVRRIQTALNETAVAELKADGIMGAQTRAAIRAFQELEGMEVTGEPSPELLTRLSELTAGN</sequence>
<feature type="domain" description="Peptidoglycan binding-like" evidence="2">
    <location>
        <begin position="116"/>
        <end position="169"/>
    </location>
</feature>
<feature type="transmembrane region" description="Helical" evidence="1">
    <location>
        <begin position="21"/>
        <end position="45"/>
    </location>
</feature>
<evidence type="ECO:0000313" key="4">
    <source>
        <dbReference type="Proteomes" id="UP001597371"/>
    </source>
</evidence>
<organism evidence="3 4">
    <name type="scientific">Aureimonas populi</name>
    <dbReference type="NCBI Taxonomy" id="1701758"/>
    <lineage>
        <taxon>Bacteria</taxon>
        <taxon>Pseudomonadati</taxon>
        <taxon>Pseudomonadota</taxon>
        <taxon>Alphaproteobacteria</taxon>
        <taxon>Hyphomicrobiales</taxon>
        <taxon>Aurantimonadaceae</taxon>
        <taxon>Aureimonas</taxon>
    </lineage>
</organism>
<gene>
    <name evidence="3" type="ORF">ACFSKQ_06045</name>
</gene>
<protein>
    <submittedName>
        <fullName evidence="3">Peptidoglycan-binding protein</fullName>
    </submittedName>
</protein>
<name>A0ABW5CMQ5_9HYPH</name>
<feature type="transmembrane region" description="Helical" evidence="1">
    <location>
        <begin position="51"/>
        <end position="72"/>
    </location>
</feature>
<feature type="domain" description="Peptidoglycan binding-like" evidence="2">
    <location>
        <begin position="212"/>
        <end position="267"/>
    </location>
</feature>
<dbReference type="Proteomes" id="UP001597371">
    <property type="component" value="Unassembled WGS sequence"/>
</dbReference>
<comment type="caution">
    <text evidence="3">The sequence shown here is derived from an EMBL/GenBank/DDBJ whole genome shotgun (WGS) entry which is preliminary data.</text>
</comment>
<dbReference type="InterPro" id="IPR002477">
    <property type="entry name" value="Peptidoglycan-bd-like"/>
</dbReference>
<keyword evidence="1" id="KW-0472">Membrane</keyword>
<keyword evidence="1" id="KW-0812">Transmembrane</keyword>
<dbReference type="EMBL" id="JBHUIJ010000006">
    <property type="protein sequence ID" value="MFD2237028.1"/>
    <property type="molecule type" value="Genomic_DNA"/>
</dbReference>
<dbReference type="InterPro" id="IPR036366">
    <property type="entry name" value="PGBDSf"/>
</dbReference>
<dbReference type="InterPro" id="IPR036365">
    <property type="entry name" value="PGBD-like_sf"/>
</dbReference>
<dbReference type="Gene3D" id="1.10.101.10">
    <property type="entry name" value="PGBD-like superfamily/PGBD"/>
    <property type="match status" value="2"/>
</dbReference>
<dbReference type="RefSeq" id="WP_209736827.1">
    <property type="nucleotide sequence ID" value="NZ_CP072611.1"/>
</dbReference>
<accession>A0ABW5CMQ5</accession>
<reference evidence="4" key="1">
    <citation type="journal article" date="2019" name="Int. J. Syst. Evol. Microbiol.">
        <title>The Global Catalogue of Microorganisms (GCM) 10K type strain sequencing project: providing services to taxonomists for standard genome sequencing and annotation.</title>
        <authorList>
            <consortium name="The Broad Institute Genomics Platform"/>
            <consortium name="The Broad Institute Genome Sequencing Center for Infectious Disease"/>
            <person name="Wu L."/>
            <person name="Ma J."/>
        </authorList>
    </citation>
    <scope>NUCLEOTIDE SEQUENCE [LARGE SCALE GENOMIC DNA]</scope>
    <source>
        <strain evidence="4">ZS-35-S2</strain>
    </source>
</reference>
<keyword evidence="4" id="KW-1185">Reference proteome</keyword>